<evidence type="ECO:0000313" key="2">
    <source>
        <dbReference type="Proteomes" id="UP001596044"/>
    </source>
</evidence>
<proteinExistence type="predicted"/>
<comment type="caution">
    <text evidence="1">The sequence shown here is derived from an EMBL/GenBank/DDBJ whole genome shotgun (WGS) entry which is preliminary data.</text>
</comment>
<name>A0ABW0K9D7_9BACL</name>
<reference evidence="2" key="1">
    <citation type="journal article" date="2019" name="Int. J. Syst. Evol. Microbiol.">
        <title>The Global Catalogue of Microorganisms (GCM) 10K type strain sequencing project: providing services to taxonomists for standard genome sequencing and annotation.</title>
        <authorList>
            <consortium name="The Broad Institute Genomics Platform"/>
            <consortium name="The Broad Institute Genome Sequencing Center for Infectious Disease"/>
            <person name="Wu L."/>
            <person name="Ma J."/>
        </authorList>
    </citation>
    <scope>NUCLEOTIDE SEQUENCE [LARGE SCALE GENOMIC DNA]</scope>
    <source>
        <strain evidence="2">KACC 11904</strain>
    </source>
</reference>
<dbReference type="Proteomes" id="UP001596044">
    <property type="component" value="Unassembled WGS sequence"/>
</dbReference>
<organism evidence="1 2">
    <name type="scientific">Paenibacillus aestuarii</name>
    <dbReference type="NCBI Taxonomy" id="516965"/>
    <lineage>
        <taxon>Bacteria</taxon>
        <taxon>Bacillati</taxon>
        <taxon>Bacillota</taxon>
        <taxon>Bacilli</taxon>
        <taxon>Bacillales</taxon>
        <taxon>Paenibacillaceae</taxon>
        <taxon>Paenibacillus</taxon>
    </lineage>
</organism>
<accession>A0ABW0K9D7</accession>
<dbReference type="RefSeq" id="WP_377524843.1">
    <property type="nucleotide sequence ID" value="NZ_JBHSMJ010000017.1"/>
</dbReference>
<sequence length="44" mass="5052">MEKKLDIHEEIQKLIDQHGKEEVITVIEQLVGLDEILEVVVKGL</sequence>
<keyword evidence="2" id="KW-1185">Reference proteome</keyword>
<evidence type="ECO:0000313" key="1">
    <source>
        <dbReference type="EMBL" id="MFC5449161.1"/>
    </source>
</evidence>
<gene>
    <name evidence="1" type="ORF">ACFPOG_12890</name>
</gene>
<protein>
    <submittedName>
        <fullName evidence="1">Uncharacterized protein</fullName>
    </submittedName>
</protein>
<dbReference type="EMBL" id="JBHSMJ010000017">
    <property type="protein sequence ID" value="MFC5449161.1"/>
    <property type="molecule type" value="Genomic_DNA"/>
</dbReference>